<comment type="caution">
    <text evidence="1">The sequence shown here is derived from an EMBL/GenBank/DDBJ whole genome shotgun (WGS) entry which is preliminary data.</text>
</comment>
<name>A0ACC3B7H5_9EURO</name>
<keyword evidence="2" id="KW-1185">Reference proteome</keyword>
<reference evidence="1 2" key="1">
    <citation type="journal article" date="2023" name="ACS Omega">
        <title>Identification of the Neoaspergillic Acid Biosynthesis Gene Cluster by Establishing an In Vitro CRISPR-Ribonucleoprotein Genetic System in Aspergillus melleus.</title>
        <authorList>
            <person name="Yuan B."/>
            <person name="Grau M.F."/>
            <person name="Murata R.M."/>
            <person name="Torok T."/>
            <person name="Venkateswaran K."/>
            <person name="Stajich J.E."/>
            <person name="Wang C.C.C."/>
        </authorList>
    </citation>
    <scope>NUCLEOTIDE SEQUENCE [LARGE SCALE GENOMIC DNA]</scope>
    <source>
        <strain evidence="1 2">IMV 1140</strain>
    </source>
</reference>
<gene>
    <name evidence="1" type="ORF">N8T08_003312</name>
</gene>
<dbReference type="EMBL" id="JAOPJF010000019">
    <property type="protein sequence ID" value="KAK1146222.1"/>
    <property type="molecule type" value="Genomic_DNA"/>
</dbReference>
<sequence length="575" mass="64523">MRVFGLVTVAFAAWSAAQEWDPMVSANDSIVQKHMLARSNMITLEKRQRQDYNFRQNMSSVARQADALVKAIRQEEIDDYWRHYAELQNHTDERFAGMMFPLARPYIADTKLWRIVRRMPKGALLHAHLTAMLPFDVLLETVVNTEGMVVSASQSLDTPEGRENATIAFSHVNETLPDSAGITSADYVPNTDVLVTDVVNTFPGGQDGFFAFAKTKMAVQPENSIQHELGVDEIWRRFQAMFDPAGTLLTYEPIVRTFYQRLFGRLAADGINWVEIRAGGSSGKLVHEGDEDPDPDLDVWWTVLQEELQKFKDSENGSNFWGARVIWSDWRGGTTAALSRSMKIALERKLKFPELFSGYDVVAQEDLGRTLADLAPELLWFQEQAANLNVSVPFFFHAGETLGDGNSTDLNLVDALVFGTRRIGHGFSLYKHPHLIEQVIENGVMVEVCPISNEVLRLATDILHHPLPAMIAHGVPTAISNDDPAMLGQDAAGVSYDFYQVIQGFDNVGLAGLGALAQNSIRWSHFEDQSDDEWIIDIDQGENGDGIKAQRLQQWKQDWEEFCQWVVSEFGSQAP</sequence>
<dbReference type="Proteomes" id="UP001177260">
    <property type="component" value="Unassembled WGS sequence"/>
</dbReference>
<organism evidence="1 2">
    <name type="scientific">Aspergillus melleus</name>
    <dbReference type="NCBI Taxonomy" id="138277"/>
    <lineage>
        <taxon>Eukaryota</taxon>
        <taxon>Fungi</taxon>
        <taxon>Dikarya</taxon>
        <taxon>Ascomycota</taxon>
        <taxon>Pezizomycotina</taxon>
        <taxon>Eurotiomycetes</taxon>
        <taxon>Eurotiomycetidae</taxon>
        <taxon>Eurotiales</taxon>
        <taxon>Aspergillaceae</taxon>
        <taxon>Aspergillus</taxon>
        <taxon>Aspergillus subgen. Circumdati</taxon>
    </lineage>
</organism>
<accession>A0ACC3B7H5</accession>
<evidence type="ECO:0000313" key="1">
    <source>
        <dbReference type="EMBL" id="KAK1146222.1"/>
    </source>
</evidence>
<proteinExistence type="predicted"/>
<protein>
    <submittedName>
        <fullName evidence="1">Uncharacterized protein</fullName>
    </submittedName>
</protein>
<evidence type="ECO:0000313" key="2">
    <source>
        <dbReference type="Proteomes" id="UP001177260"/>
    </source>
</evidence>